<feature type="region of interest" description="Disordered" evidence="1">
    <location>
        <begin position="1"/>
        <end position="142"/>
    </location>
</feature>
<dbReference type="STRING" id="50990.A0A4Y7Q6Z5"/>
<proteinExistence type="predicted"/>
<evidence type="ECO:0000313" key="3">
    <source>
        <dbReference type="Proteomes" id="UP000294933"/>
    </source>
</evidence>
<dbReference type="Proteomes" id="UP000294933">
    <property type="component" value="Unassembled WGS sequence"/>
</dbReference>
<dbReference type="VEuPathDB" id="FungiDB:BD410DRAFT_897791"/>
<dbReference type="AlphaFoldDB" id="A0A4Y7Q6Z5"/>
<dbReference type="OrthoDB" id="2591449at2759"/>
<organism evidence="2 3">
    <name type="scientific">Rickenella mellea</name>
    <dbReference type="NCBI Taxonomy" id="50990"/>
    <lineage>
        <taxon>Eukaryota</taxon>
        <taxon>Fungi</taxon>
        <taxon>Dikarya</taxon>
        <taxon>Basidiomycota</taxon>
        <taxon>Agaricomycotina</taxon>
        <taxon>Agaricomycetes</taxon>
        <taxon>Hymenochaetales</taxon>
        <taxon>Rickenellaceae</taxon>
        <taxon>Rickenella</taxon>
    </lineage>
</organism>
<accession>A0A4Y7Q6Z5</accession>
<name>A0A4Y7Q6Z5_9AGAM</name>
<feature type="compositionally biased region" description="Basic and acidic residues" evidence="1">
    <location>
        <begin position="67"/>
        <end position="77"/>
    </location>
</feature>
<evidence type="ECO:0000256" key="1">
    <source>
        <dbReference type="SAM" id="MobiDB-lite"/>
    </source>
</evidence>
<evidence type="ECO:0000313" key="2">
    <source>
        <dbReference type="EMBL" id="TDL22912.1"/>
    </source>
</evidence>
<feature type="region of interest" description="Disordered" evidence="1">
    <location>
        <begin position="221"/>
        <end position="241"/>
    </location>
</feature>
<protein>
    <submittedName>
        <fullName evidence="2">Uncharacterized protein</fullName>
    </submittedName>
</protein>
<feature type="compositionally biased region" description="Pro residues" evidence="1">
    <location>
        <begin position="221"/>
        <end position="236"/>
    </location>
</feature>
<dbReference type="EMBL" id="ML170172">
    <property type="protein sequence ID" value="TDL22912.1"/>
    <property type="molecule type" value="Genomic_DNA"/>
</dbReference>
<feature type="region of interest" description="Disordered" evidence="1">
    <location>
        <begin position="430"/>
        <end position="470"/>
    </location>
</feature>
<reference evidence="2 3" key="1">
    <citation type="submission" date="2018-06" db="EMBL/GenBank/DDBJ databases">
        <title>A transcriptomic atlas of mushroom development highlights an independent origin of complex multicellularity.</title>
        <authorList>
            <consortium name="DOE Joint Genome Institute"/>
            <person name="Krizsan K."/>
            <person name="Almasi E."/>
            <person name="Merenyi Z."/>
            <person name="Sahu N."/>
            <person name="Viragh M."/>
            <person name="Koszo T."/>
            <person name="Mondo S."/>
            <person name="Kiss B."/>
            <person name="Balint B."/>
            <person name="Kues U."/>
            <person name="Barry K."/>
            <person name="Hegedus J.C."/>
            <person name="Henrissat B."/>
            <person name="Johnson J."/>
            <person name="Lipzen A."/>
            <person name="Ohm R."/>
            <person name="Nagy I."/>
            <person name="Pangilinan J."/>
            <person name="Yan J."/>
            <person name="Xiong Y."/>
            <person name="Grigoriev I.V."/>
            <person name="Hibbett D.S."/>
            <person name="Nagy L.G."/>
        </authorList>
    </citation>
    <scope>NUCLEOTIDE SEQUENCE [LARGE SCALE GENOMIC DNA]</scope>
    <source>
        <strain evidence="2 3">SZMC22713</strain>
    </source>
</reference>
<sequence>MSQSGRELPLHVSDHTLTTTMMSTEPPRRRLLTRRGSASASDPYGMHADAETTRSAASRITIARVPQEQRHTQEKRSSWGTSAVNVSSPLASPGAGGRAPPGRLSFAFTSFAPITSNGPTTPPSPGTFKRSSSGHSLSSRAPTLTPQQLCDLAATTISSAANTPSAGTDSQTPFLILPDEQFLPFLERPAEVTALITSQPTSRLFALLQQTFPPHLRAAYVPPPENTTTDPPPPFGEDPSKWSFSELSRWLQTVDRSTADDRTWVSKARTCVLARSELIWSRLKGALGVPPELEGSDSEDDDDDDVFKFSDGYHDGDNDNDVFFEDEEGMGVGAYLEPIMPGDTAHCVASPVAMDHPPHGFGGKEGMDVIGEDQEEEGVSTSGAPEESSPVVDELPIRGLRISTPIVEMHPSRPVSPSISRLVRSHSTSSASASFLPGRSSAHSFARAGSDVGEGGREGSGRGEGSIRGGVGHIRARRSTQQERGSGAPLFPSSFAALGMGPSLVANNPALRTRRYSYRRHMRRLSAGWDTDGNDYALSVGSGSEGGR</sequence>
<keyword evidence="3" id="KW-1185">Reference proteome</keyword>
<gene>
    <name evidence="2" type="ORF">BD410DRAFT_897791</name>
</gene>